<organism evidence="11 13">
    <name type="scientific">Halobacterium salinarum (strain ATCC 33171 / DSM 3754 / JCM 8978 / NBRC 102687 / NCIMB 764 / 91-R6)</name>
    <dbReference type="NCBI Taxonomy" id="2597657"/>
    <lineage>
        <taxon>Archaea</taxon>
        <taxon>Methanobacteriati</taxon>
        <taxon>Methanobacteriota</taxon>
        <taxon>Stenosarchaea group</taxon>
        <taxon>Halobacteria</taxon>
        <taxon>Halobacteriales</taxon>
        <taxon>Halobacteriaceae</taxon>
        <taxon>Halobacterium</taxon>
    </lineage>
</organism>
<evidence type="ECO:0000256" key="5">
    <source>
        <dbReference type="ARBA" id="ARBA00022692"/>
    </source>
</evidence>
<dbReference type="EMBL" id="VRYN01000009">
    <property type="protein sequence ID" value="TYO74962.1"/>
    <property type="molecule type" value="Genomic_DNA"/>
</dbReference>
<evidence type="ECO:0000313" key="12">
    <source>
        <dbReference type="EMBL" id="TYO74962.1"/>
    </source>
</evidence>
<dbReference type="GeneID" id="89342405"/>
<dbReference type="PANTHER" id="PTHR33908:SF11">
    <property type="entry name" value="MEMBRANE PROTEIN"/>
    <property type="match status" value="1"/>
</dbReference>
<evidence type="ECO:0000256" key="8">
    <source>
        <dbReference type="SAM" id="Phobius"/>
    </source>
</evidence>
<dbReference type="Proteomes" id="UP000323075">
    <property type="component" value="Unassembled WGS sequence"/>
</dbReference>
<keyword evidence="6 8" id="KW-1133">Transmembrane helix</keyword>
<reference evidence="11 13" key="1">
    <citation type="journal article" date="2019" name="Microbiol. Resour. Announc.">
        <title>The Genome Sequence of the Halobacterium salinarum Type Strain Is Closely Related to That of Laboratory Strains NRC-1 and R1.</title>
        <authorList>
            <person name="Pfeiffer F."/>
            <person name="Marchfelder A."/>
            <person name="Habermann B."/>
            <person name="Dyall-Smith M.L."/>
        </authorList>
    </citation>
    <scope>NUCLEOTIDE SEQUENCE [LARGE SCALE GENOMIC DNA]</scope>
    <source>
        <strain evidence="11">91-R6</strain>
        <strain evidence="13">ATCC 33171 / DSM 3754 / JCM 8978 / NBRC 102687 / NCIMB 764 / 91-R6</strain>
    </source>
</reference>
<reference evidence="11" key="3">
    <citation type="journal article" name="MicrobiologyOpen">
        <title>Whole-genome comparison between the type strain of Halobacterium salinarum (DSM 3754(T)) and the laboratory strains R1 and NRC-1.</title>
        <authorList>
            <person name="Pfeiffer F."/>
            <person name="Losensky G."/>
            <person name="Marchfelder A."/>
            <person name="Habermann B."/>
            <person name="Dyall-Smith M."/>
        </authorList>
    </citation>
    <scope>NUCLEOTIDE SEQUENCE</scope>
    <source>
        <strain evidence="11">91-R6</strain>
    </source>
</reference>
<keyword evidence="3 12" id="KW-0328">Glycosyltransferase</keyword>
<accession>A0A4D6GSN7</accession>
<keyword evidence="2" id="KW-1003">Cell membrane</keyword>
<evidence type="ECO:0000259" key="9">
    <source>
        <dbReference type="Pfam" id="PF13231"/>
    </source>
</evidence>
<evidence type="ECO:0000256" key="4">
    <source>
        <dbReference type="ARBA" id="ARBA00022679"/>
    </source>
</evidence>
<dbReference type="EMBL" id="CP038631">
    <property type="protein sequence ID" value="QCC44770.1"/>
    <property type="molecule type" value="Genomic_DNA"/>
</dbReference>
<feature type="transmembrane region" description="Helical" evidence="8">
    <location>
        <begin position="149"/>
        <end position="167"/>
    </location>
</feature>
<feature type="transmembrane region" description="Helical" evidence="8">
    <location>
        <begin position="328"/>
        <end position="347"/>
    </location>
</feature>
<evidence type="ECO:0000256" key="6">
    <source>
        <dbReference type="ARBA" id="ARBA00022989"/>
    </source>
</evidence>
<dbReference type="Proteomes" id="UP000296216">
    <property type="component" value="Chromosome"/>
</dbReference>
<evidence type="ECO:0000256" key="1">
    <source>
        <dbReference type="ARBA" id="ARBA00004651"/>
    </source>
</evidence>
<comment type="subcellular location">
    <subcellularLocation>
        <location evidence="1">Cell membrane</location>
        <topology evidence="1">Multi-pass membrane protein</topology>
    </subcellularLocation>
</comment>
<dbReference type="Pfam" id="PF13231">
    <property type="entry name" value="PMT_2"/>
    <property type="match status" value="1"/>
</dbReference>
<evidence type="ECO:0000313" key="13">
    <source>
        <dbReference type="Proteomes" id="UP000296216"/>
    </source>
</evidence>
<evidence type="ECO:0000259" key="10">
    <source>
        <dbReference type="Pfam" id="PF25230"/>
    </source>
</evidence>
<dbReference type="GO" id="GO:0005886">
    <property type="term" value="C:plasma membrane"/>
    <property type="evidence" value="ECO:0007669"/>
    <property type="project" value="UniProtKB-SubCell"/>
</dbReference>
<feature type="domain" description="DUF7846" evidence="10">
    <location>
        <begin position="452"/>
        <end position="623"/>
    </location>
</feature>
<sequence>MVRLRRALRSRPLVVAALAAAAAVVAFATATLVFPYRSLNHDEAVYLQQAALLLDGRLFLQPPVADAFRPWFFVSSPRGLYSKYAPVTAAIYAAGRLAGDYQYALSAVAAGNVALLYGVVRDAWDHRTAAVAAVSLLASPLFVVQSGVFLPYAPTTLLNLAFAFAYFRAERTDSTVWAGVAGVAVGLAFFARPYTAVLFAAPFIAHAGWTLWAAAPAWPDCVARRAATAGLGAAGVAVALGYNAVVTGDPLVFPYEAFAPLDGLGFGHREILGYDQLYTLSLALRSNAEVVGSFLRNWAPFGALGSVLAVVGGAVVARREAWTWRRAVLGGVAVSVCGGNLAFWGNRNILGSLPDHTDGLIHALGPYYHFDVLVPVSAFAAVGVLAVVDRARRVAAVRVGRQSGVAVVLVVGLVLGASAVAATAPPVTENTDVTANYAAAYQPFEPSPPENAVVFVPDPYGDWLNHPFQPLRNTPGFDGPTVYAAGDRAPAVAAAYPDRDLYRYTYRGAWSPQGDTPVEPVLREVSLVTGEAVTATASFGVPSWTAGATVTVTAGGERAHYALTGVDNRSRATVDMHVADGRVTLSGPVAGADADSVPVNGSTVSMSVLVDGGYGAGFRYRVELPVSTAGQQYRAVTPSRSLCTDLQVCGGPSSTYVPGSGPEGAWINVSVATGRRTAATGGVPRRRL</sequence>
<feature type="transmembrane region" description="Helical" evidence="8">
    <location>
        <begin position="226"/>
        <end position="245"/>
    </location>
</feature>
<feature type="domain" description="Glycosyltransferase RgtA/B/C/D-like" evidence="9">
    <location>
        <begin position="112"/>
        <end position="210"/>
    </location>
</feature>
<reference evidence="12 14" key="2">
    <citation type="submission" date="2019-07" db="EMBL/GenBank/DDBJ databases">
        <title>Genomic Encyclopedia of Archaeal and Bacterial Type Strains, Phase II (KMG-II): from individual species to whole genera.</title>
        <authorList>
            <person name="Goeker M."/>
        </authorList>
    </citation>
    <scope>NUCLEOTIDE SEQUENCE [LARGE SCALE GENOMIC DNA]</scope>
    <source>
        <strain evidence="12 14">DSM 3754</strain>
    </source>
</reference>
<keyword evidence="4 12" id="KW-0808">Transferase</keyword>
<dbReference type="RefSeq" id="WP_136361273.1">
    <property type="nucleotide sequence ID" value="NZ_VRYN01000009.1"/>
</dbReference>
<protein>
    <submittedName>
        <fullName evidence="12">Dolichyl-phosphate-mannose-protein mannosyltransferase</fullName>
    </submittedName>
</protein>
<keyword evidence="5 8" id="KW-0812">Transmembrane</keyword>
<evidence type="ECO:0000256" key="2">
    <source>
        <dbReference type="ARBA" id="ARBA00022475"/>
    </source>
</evidence>
<dbReference type="InterPro" id="IPR050297">
    <property type="entry name" value="LipidA_mod_glycosyltrf_83"/>
</dbReference>
<feature type="transmembrane region" description="Helical" evidence="8">
    <location>
        <begin position="197"/>
        <end position="214"/>
    </location>
</feature>
<evidence type="ECO:0000313" key="14">
    <source>
        <dbReference type="Proteomes" id="UP000323075"/>
    </source>
</evidence>
<gene>
    <name evidence="12" type="ORF">APQ99_02204</name>
    <name evidence="11" type="ORF">HBSAL_05495</name>
</gene>
<dbReference type="GO" id="GO:0008610">
    <property type="term" value="P:lipid biosynthetic process"/>
    <property type="evidence" value="ECO:0007669"/>
    <property type="project" value="UniProtKB-ARBA"/>
</dbReference>
<feature type="transmembrane region" description="Helical" evidence="8">
    <location>
        <begin position="404"/>
        <end position="424"/>
    </location>
</feature>
<dbReference type="AlphaFoldDB" id="A0A4D6GSN7"/>
<dbReference type="GO" id="GO:0016763">
    <property type="term" value="F:pentosyltransferase activity"/>
    <property type="evidence" value="ECO:0007669"/>
    <property type="project" value="TreeGrafter"/>
</dbReference>
<name>A0A4D6GSN7_HALS9</name>
<feature type="transmembrane region" description="Helical" evidence="8">
    <location>
        <begin position="127"/>
        <end position="143"/>
    </location>
</feature>
<feature type="transmembrane region" description="Helical" evidence="8">
    <location>
        <begin position="298"/>
        <end position="316"/>
    </location>
</feature>
<dbReference type="InterPro" id="IPR038731">
    <property type="entry name" value="RgtA/B/C-like"/>
</dbReference>
<dbReference type="Pfam" id="PF25230">
    <property type="entry name" value="DUF7846"/>
    <property type="match status" value="1"/>
</dbReference>
<feature type="transmembrane region" description="Helical" evidence="8">
    <location>
        <begin position="174"/>
        <end position="191"/>
    </location>
</feature>
<feature type="transmembrane region" description="Helical" evidence="8">
    <location>
        <begin position="367"/>
        <end position="388"/>
    </location>
</feature>
<evidence type="ECO:0000313" key="11">
    <source>
        <dbReference type="EMBL" id="QCC44770.1"/>
    </source>
</evidence>
<dbReference type="InterPro" id="IPR057168">
    <property type="entry name" value="DUF7846"/>
</dbReference>
<feature type="transmembrane region" description="Helical" evidence="8">
    <location>
        <begin position="101"/>
        <end position="120"/>
    </location>
</feature>
<evidence type="ECO:0000256" key="3">
    <source>
        <dbReference type="ARBA" id="ARBA00022676"/>
    </source>
</evidence>
<evidence type="ECO:0000256" key="7">
    <source>
        <dbReference type="ARBA" id="ARBA00023136"/>
    </source>
</evidence>
<dbReference type="PANTHER" id="PTHR33908">
    <property type="entry name" value="MANNOSYLTRANSFERASE YKCB-RELATED"/>
    <property type="match status" value="1"/>
</dbReference>
<proteinExistence type="predicted"/>
<keyword evidence="7 8" id="KW-0472">Membrane</keyword>